<feature type="compositionally biased region" description="Pro residues" evidence="1">
    <location>
        <begin position="348"/>
        <end position="359"/>
    </location>
</feature>
<dbReference type="VEuPathDB" id="FungiDB:PV07_06956"/>
<dbReference type="Proteomes" id="UP000054466">
    <property type="component" value="Unassembled WGS sequence"/>
</dbReference>
<dbReference type="RefSeq" id="XP_016247410.1">
    <property type="nucleotide sequence ID" value="XM_016393991.1"/>
</dbReference>
<feature type="compositionally biased region" description="Basic and acidic residues" evidence="1">
    <location>
        <begin position="160"/>
        <end position="175"/>
    </location>
</feature>
<feature type="region of interest" description="Disordered" evidence="1">
    <location>
        <begin position="534"/>
        <end position="565"/>
    </location>
</feature>
<dbReference type="AlphaFoldDB" id="A0A0D2CU96"/>
<accession>A0A0D2CU96</accession>
<dbReference type="HOGENOM" id="CLU_470901_0_0_1"/>
<reference evidence="3 4" key="1">
    <citation type="submission" date="2015-01" db="EMBL/GenBank/DDBJ databases">
        <title>The Genome Sequence of Cladophialophora immunda CBS83496.</title>
        <authorList>
            <consortium name="The Broad Institute Genomics Platform"/>
            <person name="Cuomo C."/>
            <person name="de Hoog S."/>
            <person name="Gorbushina A."/>
            <person name="Stielow B."/>
            <person name="Teixiera M."/>
            <person name="Abouelleil A."/>
            <person name="Chapman S.B."/>
            <person name="Priest M."/>
            <person name="Young S.K."/>
            <person name="Wortman J."/>
            <person name="Nusbaum C."/>
            <person name="Birren B."/>
        </authorList>
    </citation>
    <scope>NUCLEOTIDE SEQUENCE [LARGE SCALE GENOMIC DNA]</scope>
    <source>
        <strain evidence="3 4">CBS 83496</strain>
    </source>
</reference>
<feature type="region of interest" description="Disordered" evidence="1">
    <location>
        <begin position="1"/>
        <end position="379"/>
    </location>
</feature>
<protein>
    <recommendedName>
        <fullName evidence="2">DUF6594 domain-containing protein</fullName>
    </recommendedName>
</protein>
<evidence type="ECO:0000256" key="1">
    <source>
        <dbReference type="SAM" id="MobiDB-lite"/>
    </source>
</evidence>
<feature type="compositionally biased region" description="Pro residues" evidence="1">
    <location>
        <begin position="256"/>
        <end position="267"/>
    </location>
</feature>
<gene>
    <name evidence="3" type="ORF">PV07_06956</name>
</gene>
<feature type="compositionally biased region" description="Low complexity" evidence="1">
    <location>
        <begin position="192"/>
        <end position="206"/>
    </location>
</feature>
<feature type="compositionally biased region" description="Gly residues" evidence="1">
    <location>
        <begin position="550"/>
        <end position="565"/>
    </location>
</feature>
<sequence>MAAAVAPVELPTGRRSYYNTTTPVDIHDPNWIPVLDSAAYKPPLSPTEKEVSTYPPPPASFSLFPTQASSPKPRPGFSHTYSKSSLAPESVASDSDSRSQSPQDSIEPLPSIGGPVQASQDGTAKGHNRQTTSTTAASSEEKISVNTEGPADNTGSSPNSDEHETASVVEERELGHPLPPPEPFGESMVNPSTRSSMISTMTKKSTVLPPTSKYNRKHVASVATTAGRPLVPSLPQTPQESPRLGPTMPTTTPVAQPLPSPKLPPTEAPRQAEASQKLQPTKSTASERRQRALHSHPSNVSLRSQRNSSSDDAEIIPRPPSIRNKSRKSTDSRATTPRSTIYDSQVPTPAPTTPLPQLPPGAQIRRPSTREGNSQRAIQAPIEEPVPSTMASFRPYEHAEMASFMAEKNTIICRRFDAVHVRLLLCLQDEISQLEKELLKLESSNSPGSASEKMLQKTRILRELRKVVAEYDHLFTTWSKMQANKVSESTTKELKEWLAKPGTSIEAGLGINTQQDLQWLENTKDLSSIELGDKEADPATDKENASQEVGGSGGGGGGSSGGGGGGGFMALFGCGGKRK</sequence>
<organism evidence="3 4">
    <name type="scientific">Cladophialophora immunda</name>
    <dbReference type="NCBI Taxonomy" id="569365"/>
    <lineage>
        <taxon>Eukaryota</taxon>
        <taxon>Fungi</taxon>
        <taxon>Dikarya</taxon>
        <taxon>Ascomycota</taxon>
        <taxon>Pezizomycotina</taxon>
        <taxon>Eurotiomycetes</taxon>
        <taxon>Chaetothyriomycetidae</taxon>
        <taxon>Chaetothyriales</taxon>
        <taxon>Herpotrichiellaceae</taxon>
        <taxon>Cladophialophora</taxon>
    </lineage>
</organism>
<evidence type="ECO:0000313" key="3">
    <source>
        <dbReference type="EMBL" id="KIW27194.1"/>
    </source>
</evidence>
<keyword evidence="4" id="KW-1185">Reference proteome</keyword>
<dbReference type="STRING" id="569365.A0A0D2CU96"/>
<feature type="domain" description="DUF6594" evidence="2">
    <location>
        <begin position="400"/>
        <end position="537"/>
    </location>
</feature>
<name>A0A0D2CU96_9EURO</name>
<feature type="compositionally biased region" description="Polar residues" evidence="1">
    <location>
        <begin position="273"/>
        <end position="284"/>
    </location>
</feature>
<evidence type="ECO:0000313" key="4">
    <source>
        <dbReference type="Proteomes" id="UP000054466"/>
    </source>
</evidence>
<dbReference type="GeneID" id="27346150"/>
<feature type="compositionally biased region" description="Polar residues" evidence="1">
    <location>
        <begin position="296"/>
        <end position="310"/>
    </location>
</feature>
<feature type="compositionally biased region" description="Polar residues" evidence="1">
    <location>
        <begin position="332"/>
        <end position="346"/>
    </location>
</feature>
<dbReference type="InterPro" id="IPR046529">
    <property type="entry name" value="DUF6594"/>
</dbReference>
<dbReference type="OrthoDB" id="5416037at2759"/>
<dbReference type="Pfam" id="PF20237">
    <property type="entry name" value="DUF6594"/>
    <property type="match status" value="1"/>
</dbReference>
<proteinExistence type="predicted"/>
<dbReference type="EMBL" id="KN847043">
    <property type="protein sequence ID" value="KIW27194.1"/>
    <property type="molecule type" value="Genomic_DNA"/>
</dbReference>
<feature type="compositionally biased region" description="Basic and acidic residues" evidence="1">
    <location>
        <begin position="534"/>
        <end position="545"/>
    </location>
</feature>
<evidence type="ECO:0000259" key="2">
    <source>
        <dbReference type="Pfam" id="PF20237"/>
    </source>
</evidence>